<dbReference type="CDD" id="cd00293">
    <property type="entry name" value="USP-like"/>
    <property type="match status" value="1"/>
</dbReference>
<dbReference type="InterPro" id="IPR006015">
    <property type="entry name" value="Universal_stress_UspA"/>
</dbReference>
<dbReference type="PANTHER" id="PTHR46268">
    <property type="entry name" value="STRESS RESPONSE PROTEIN NHAX"/>
    <property type="match status" value="1"/>
</dbReference>
<reference evidence="4 5" key="1">
    <citation type="submission" date="2019-04" db="EMBL/GenBank/DDBJ databases">
        <title>Genome of a novel bacterium Candidatus Jettenia ecosi reconstructed from metagenome of an anammox bioreactor.</title>
        <authorList>
            <person name="Mardanov A.V."/>
            <person name="Beletsky A.V."/>
            <person name="Ravin N.V."/>
            <person name="Botchkova E.A."/>
            <person name="Litti Y.V."/>
            <person name="Nozhevnikova A.N."/>
        </authorList>
    </citation>
    <scope>NUCLEOTIDE SEQUENCE [LARGE SCALE GENOMIC DNA]</scope>
    <source>
        <strain evidence="4">J2</strain>
    </source>
</reference>
<comment type="caution">
    <text evidence="4">The sequence shown here is derived from an EMBL/GenBank/DDBJ whole genome shotgun (WGS) entry which is preliminary data.</text>
</comment>
<evidence type="ECO:0000256" key="1">
    <source>
        <dbReference type="ARBA" id="ARBA00008791"/>
    </source>
</evidence>
<dbReference type="Gene3D" id="3.40.50.620">
    <property type="entry name" value="HUPs"/>
    <property type="match status" value="1"/>
</dbReference>
<keyword evidence="2" id="KW-0963">Cytoplasm</keyword>
<comment type="similarity">
    <text evidence="1 2">Belongs to the universal stress protein A family.</text>
</comment>
<evidence type="ECO:0000313" key="5">
    <source>
        <dbReference type="Proteomes" id="UP000319783"/>
    </source>
</evidence>
<feature type="domain" description="UspA" evidence="3">
    <location>
        <begin position="5"/>
        <end position="144"/>
    </location>
</feature>
<dbReference type="PANTHER" id="PTHR46268:SF6">
    <property type="entry name" value="UNIVERSAL STRESS PROTEIN UP12"/>
    <property type="match status" value="1"/>
</dbReference>
<proteinExistence type="inferred from homology"/>
<dbReference type="Pfam" id="PF00582">
    <property type="entry name" value="Usp"/>
    <property type="match status" value="1"/>
</dbReference>
<dbReference type="PRINTS" id="PR01438">
    <property type="entry name" value="UNVRSLSTRESS"/>
</dbReference>
<accession>A0A533Q8U3</accession>
<dbReference type="PIRSF" id="PIRSF006276">
    <property type="entry name" value="UspA"/>
    <property type="match status" value="1"/>
</dbReference>
<dbReference type="InterPro" id="IPR006016">
    <property type="entry name" value="UspA"/>
</dbReference>
<organism evidence="4 5">
    <name type="scientific">Candidatus Jettenia ecosi</name>
    <dbReference type="NCBI Taxonomy" id="2494326"/>
    <lineage>
        <taxon>Bacteria</taxon>
        <taxon>Pseudomonadati</taxon>
        <taxon>Planctomycetota</taxon>
        <taxon>Candidatus Brocadiia</taxon>
        <taxon>Candidatus Brocadiales</taxon>
        <taxon>Candidatus Brocadiaceae</taxon>
        <taxon>Candidatus Jettenia</taxon>
    </lineage>
</organism>
<dbReference type="EMBL" id="SULG01000062">
    <property type="protein sequence ID" value="TLD41103.1"/>
    <property type="molecule type" value="Genomic_DNA"/>
</dbReference>
<gene>
    <name evidence="4" type="ORF">JETT_2624</name>
</gene>
<evidence type="ECO:0000313" key="4">
    <source>
        <dbReference type="EMBL" id="TLD41103.1"/>
    </source>
</evidence>
<evidence type="ECO:0000256" key="2">
    <source>
        <dbReference type="PIRNR" id="PIRNR006276"/>
    </source>
</evidence>
<sequence length="161" mass="17673">MIVLKKILCPVDHSECSYLALKYAISLALKDEAKLYLMHVIDLRFYDTEIYKFSPYNKPGEVDVDKIRANLIKSLPEGTTDVLEVETIIVKGVPFYEITNAAKELGVDIIVMGTHGRTGISHIMMGSVAEKVVRQAPCPVLMVRMPSTPPVIPSGSIPGAS</sequence>
<dbReference type="SUPFAM" id="SSF52402">
    <property type="entry name" value="Adenine nucleotide alpha hydrolases-like"/>
    <property type="match status" value="1"/>
</dbReference>
<protein>
    <recommendedName>
        <fullName evidence="2">Universal stress protein</fullName>
    </recommendedName>
</protein>
<dbReference type="InterPro" id="IPR014729">
    <property type="entry name" value="Rossmann-like_a/b/a_fold"/>
</dbReference>
<comment type="subcellular location">
    <subcellularLocation>
        <location evidence="2">Cytoplasm</location>
    </subcellularLocation>
</comment>
<dbReference type="Proteomes" id="UP000319783">
    <property type="component" value="Unassembled WGS sequence"/>
</dbReference>
<name>A0A533Q8U3_9BACT</name>
<dbReference type="AlphaFoldDB" id="A0A533Q8U3"/>
<evidence type="ECO:0000259" key="3">
    <source>
        <dbReference type="Pfam" id="PF00582"/>
    </source>
</evidence>
<dbReference type="GO" id="GO:0005737">
    <property type="term" value="C:cytoplasm"/>
    <property type="evidence" value="ECO:0007669"/>
    <property type="project" value="UniProtKB-SubCell"/>
</dbReference>